<dbReference type="NCBIfam" id="TIGR01525">
    <property type="entry name" value="ATPase-IB_hvy"/>
    <property type="match status" value="1"/>
</dbReference>
<evidence type="ECO:0000256" key="9">
    <source>
        <dbReference type="ARBA" id="ARBA00022967"/>
    </source>
</evidence>
<dbReference type="InterPro" id="IPR023299">
    <property type="entry name" value="ATPase_P-typ_cyto_dom_N"/>
</dbReference>
<feature type="transmembrane region" description="Helical" evidence="14">
    <location>
        <begin position="355"/>
        <end position="374"/>
    </location>
</feature>
<dbReference type="GO" id="GO:0016887">
    <property type="term" value="F:ATP hydrolysis activity"/>
    <property type="evidence" value="ECO:0007669"/>
    <property type="project" value="InterPro"/>
</dbReference>
<dbReference type="InterPro" id="IPR023298">
    <property type="entry name" value="ATPase_P-typ_TM_dom_sf"/>
</dbReference>
<gene>
    <name evidence="16" type="ORF">C8J30_102164</name>
</gene>
<keyword evidence="3 14" id="KW-1003">Cell membrane</keyword>
<dbReference type="Proteomes" id="UP000247727">
    <property type="component" value="Unassembled WGS sequence"/>
</dbReference>
<dbReference type="PRINTS" id="PR00120">
    <property type="entry name" value="HATPASE"/>
</dbReference>
<dbReference type="InterPro" id="IPR051014">
    <property type="entry name" value="Cation_Transport_ATPase_IB"/>
</dbReference>
<dbReference type="InterPro" id="IPR006121">
    <property type="entry name" value="HMA_dom"/>
</dbReference>
<accession>A0A318U1L5</accession>
<dbReference type="SUPFAM" id="SSF81653">
    <property type="entry name" value="Calcium ATPase, transduction domain A"/>
    <property type="match status" value="1"/>
</dbReference>
<evidence type="ECO:0000256" key="14">
    <source>
        <dbReference type="RuleBase" id="RU362081"/>
    </source>
</evidence>
<dbReference type="PROSITE" id="PS00154">
    <property type="entry name" value="ATPASE_E1_E2"/>
    <property type="match status" value="1"/>
</dbReference>
<dbReference type="GO" id="GO:0046872">
    <property type="term" value="F:metal ion binding"/>
    <property type="evidence" value="ECO:0007669"/>
    <property type="project" value="UniProtKB-KW"/>
</dbReference>
<keyword evidence="11 14" id="KW-0472">Membrane</keyword>
<evidence type="ECO:0000256" key="8">
    <source>
        <dbReference type="ARBA" id="ARBA00022840"/>
    </source>
</evidence>
<dbReference type="PANTHER" id="PTHR48085:SF5">
    <property type="entry name" value="CADMIUM_ZINC-TRANSPORTING ATPASE HMA4-RELATED"/>
    <property type="match status" value="1"/>
</dbReference>
<dbReference type="Gene3D" id="3.40.50.1000">
    <property type="entry name" value="HAD superfamily/HAD-like"/>
    <property type="match status" value="1"/>
</dbReference>
<dbReference type="InterPro" id="IPR018303">
    <property type="entry name" value="ATPase_P-typ_P_site"/>
</dbReference>
<dbReference type="GO" id="GO:0016463">
    <property type="term" value="F:P-type zinc transporter activity"/>
    <property type="evidence" value="ECO:0007669"/>
    <property type="project" value="UniProtKB-EC"/>
</dbReference>
<dbReference type="OrthoDB" id="9807843at2"/>
<dbReference type="NCBIfam" id="TIGR01512">
    <property type="entry name" value="ATPase-IB2_Cd"/>
    <property type="match status" value="1"/>
</dbReference>
<protein>
    <recommendedName>
        <fullName evidence="12">P-type Zn(2+) transporter</fullName>
        <ecNumber evidence="12">7.2.2.12</ecNumber>
    </recommendedName>
</protein>
<dbReference type="EMBL" id="QJTK01000002">
    <property type="protein sequence ID" value="PYF11852.1"/>
    <property type="molecule type" value="Genomic_DNA"/>
</dbReference>
<keyword evidence="10 14" id="KW-1133">Transmembrane helix</keyword>
<evidence type="ECO:0000256" key="13">
    <source>
        <dbReference type="ARBA" id="ARBA00047308"/>
    </source>
</evidence>
<dbReference type="Gene3D" id="2.70.150.10">
    <property type="entry name" value="Calcium-transporting ATPase, cytoplasmic transduction domain A"/>
    <property type="match status" value="1"/>
</dbReference>
<keyword evidence="6 14" id="KW-0479">Metal-binding</keyword>
<keyword evidence="17" id="KW-1185">Reference proteome</keyword>
<dbReference type="GO" id="GO:0005886">
    <property type="term" value="C:plasma membrane"/>
    <property type="evidence" value="ECO:0007669"/>
    <property type="project" value="UniProtKB-SubCell"/>
</dbReference>
<evidence type="ECO:0000256" key="10">
    <source>
        <dbReference type="ARBA" id="ARBA00022989"/>
    </source>
</evidence>
<dbReference type="InterPro" id="IPR001757">
    <property type="entry name" value="P_typ_ATPase"/>
</dbReference>
<dbReference type="CDD" id="cd00371">
    <property type="entry name" value="HMA"/>
    <property type="match status" value="1"/>
</dbReference>
<evidence type="ECO:0000256" key="11">
    <source>
        <dbReference type="ARBA" id="ARBA00023136"/>
    </source>
</evidence>
<name>A0A318U1L5_9RHOB</name>
<feature type="transmembrane region" description="Helical" evidence="14">
    <location>
        <begin position="187"/>
        <end position="215"/>
    </location>
</feature>
<feature type="transmembrane region" description="Helical" evidence="14">
    <location>
        <begin position="683"/>
        <end position="708"/>
    </location>
</feature>
<dbReference type="GO" id="GO:0015086">
    <property type="term" value="F:cadmium ion transmembrane transporter activity"/>
    <property type="evidence" value="ECO:0007669"/>
    <property type="project" value="TreeGrafter"/>
</dbReference>
<dbReference type="InterPro" id="IPR036163">
    <property type="entry name" value="HMA_dom_sf"/>
</dbReference>
<evidence type="ECO:0000256" key="6">
    <source>
        <dbReference type="ARBA" id="ARBA00022723"/>
    </source>
</evidence>
<feature type="domain" description="HMA" evidence="15">
    <location>
        <begin position="8"/>
        <end position="74"/>
    </location>
</feature>
<comment type="caution">
    <text evidence="16">The sequence shown here is derived from an EMBL/GenBank/DDBJ whole genome shotgun (WGS) entry which is preliminary data.</text>
</comment>
<dbReference type="PRINTS" id="PR00119">
    <property type="entry name" value="CATATPASE"/>
</dbReference>
<evidence type="ECO:0000256" key="4">
    <source>
        <dbReference type="ARBA" id="ARBA00022553"/>
    </source>
</evidence>
<dbReference type="PANTHER" id="PTHR48085">
    <property type="entry name" value="CADMIUM/ZINC-TRANSPORTING ATPASE HMA2-RELATED"/>
    <property type="match status" value="1"/>
</dbReference>
<evidence type="ECO:0000313" key="17">
    <source>
        <dbReference type="Proteomes" id="UP000247727"/>
    </source>
</evidence>
<dbReference type="Pfam" id="PF00403">
    <property type="entry name" value="HMA"/>
    <property type="match status" value="1"/>
</dbReference>
<keyword evidence="5 14" id="KW-0812">Transmembrane</keyword>
<dbReference type="InterPro" id="IPR008250">
    <property type="entry name" value="ATPase_P-typ_transduc_dom_A_sf"/>
</dbReference>
<evidence type="ECO:0000256" key="7">
    <source>
        <dbReference type="ARBA" id="ARBA00022741"/>
    </source>
</evidence>
<dbReference type="InterPro" id="IPR023214">
    <property type="entry name" value="HAD_sf"/>
</dbReference>
<dbReference type="EC" id="7.2.2.12" evidence="12"/>
<comment type="subcellular location">
    <subcellularLocation>
        <location evidence="1">Cell membrane</location>
        <topology evidence="1">Multi-pass membrane protein</topology>
    </subcellularLocation>
</comment>
<evidence type="ECO:0000313" key="16">
    <source>
        <dbReference type="EMBL" id="PYF11852.1"/>
    </source>
</evidence>
<comment type="similarity">
    <text evidence="2 14">Belongs to the cation transport ATPase (P-type) (TC 3.A.3) family. Type IB subfamily.</text>
</comment>
<dbReference type="AlphaFoldDB" id="A0A318U1L5"/>
<dbReference type="InterPro" id="IPR027256">
    <property type="entry name" value="P-typ_ATPase_IB"/>
</dbReference>
<dbReference type="InterPro" id="IPR059000">
    <property type="entry name" value="ATPase_P-type_domA"/>
</dbReference>
<dbReference type="PROSITE" id="PS50846">
    <property type="entry name" value="HMA_2"/>
    <property type="match status" value="1"/>
</dbReference>
<evidence type="ECO:0000256" key="3">
    <source>
        <dbReference type="ARBA" id="ARBA00022475"/>
    </source>
</evidence>
<dbReference type="GO" id="GO:0005524">
    <property type="term" value="F:ATP binding"/>
    <property type="evidence" value="ECO:0007669"/>
    <property type="project" value="UniProtKB-UniRule"/>
</dbReference>
<reference evidence="16 17" key="1">
    <citation type="submission" date="2018-06" db="EMBL/GenBank/DDBJ databases">
        <title>Genomic Encyclopedia of Type Strains, Phase III (KMG-III): the genomes of soil and plant-associated and newly described type strains.</title>
        <authorList>
            <person name="Whitman W."/>
        </authorList>
    </citation>
    <scope>NUCLEOTIDE SEQUENCE [LARGE SCALE GENOMIC DNA]</scope>
    <source>
        <strain evidence="16 17">JA737</strain>
    </source>
</reference>
<dbReference type="Gene3D" id="3.40.1110.10">
    <property type="entry name" value="Calcium-transporting ATPase, cytoplasmic domain N"/>
    <property type="match status" value="1"/>
</dbReference>
<dbReference type="PROSITE" id="PS01047">
    <property type="entry name" value="HMA_1"/>
    <property type="match status" value="1"/>
</dbReference>
<dbReference type="NCBIfam" id="TIGR01494">
    <property type="entry name" value="ATPase_P-type"/>
    <property type="match status" value="1"/>
</dbReference>
<keyword evidence="4" id="KW-0597">Phosphoprotein</keyword>
<dbReference type="Gene3D" id="3.30.70.100">
    <property type="match status" value="1"/>
</dbReference>
<dbReference type="SUPFAM" id="SSF81665">
    <property type="entry name" value="Calcium ATPase, transmembrane domain M"/>
    <property type="match status" value="1"/>
</dbReference>
<dbReference type="SUPFAM" id="SSF56784">
    <property type="entry name" value="HAD-like"/>
    <property type="match status" value="1"/>
</dbReference>
<feature type="transmembrane region" description="Helical" evidence="14">
    <location>
        <begin position="132"/>
        <end position="150"/>
    </location>
</feature>
<feature type="transmembrane region" description="Helical" evidence="14">
    <location>
        <begin position="386"/>
        <end position="410"/>
    </location>
</feature>
<dbReference type="Pfam" id="PF00122">
    <property type="entry name" value="E1-E2_ATPase"/>
    <property type="match status" value="1"/>
</dbReference>
<comment type="catalytic activity">
    <reaction evidence="13">
        <text>Zn(2+)(in) + ATP + H2O = Zn(2+)(out) + ADP + phosphate + H(+)</text>
        <dbReference type="Rhea" id="RHEA:20621"/>
        <dbReference type="ChEBI" id="CHEBI:15377"/>
        <dbReference type="ChEBI" id="CHEBI:15378"/>
        <dbReference type="ChEBI" id="CHEBI:29105"/>
        <dbReference type="ChEBI" id="CHEBI:30616"/>
        <dbReference type="ChEBI" id="CHEBI:43474"/>
        <dbReference type="ChEBI" id="CHEBI:456216"/>
        <dbReference type="EC" id="7.2.2.12"/>
    </reaction>
</comment>
<proteinExistence type="inferred from homology"/>
<dbReference type="SUPFAM" id="SSF55008">
    <property type="entry name" value="HMA, heavy metal-associated domain"/>
    <property type="match status" value="1"/>
</dbReference>
<evidence type="ECO:0000256" key="5">
    <source>
        <dbReference type="ARBA" id="ARBA00022692"/>
    </source>
</evidence>
<dbReference type="Pfam" id="PF00702">
    <property type="entry name" value="Hydrolase"/>
    <property type="match status" value="1"/>
</dbReference>
<organism evidence="16 17">
    <name type="scientific">Rhodobacter viridis</name>
    <dbReference type="NCBI Taxonomy" id="1054202"/>
    <lineage>
        <taxon>Bacteria</taxon>
        <taxon>Pseudomonadati</taxon>
        <taxon>Pseudomonadota</taxon>
        <taxon>Alphaproteobacteria</taxon>
        <taxon>Rhodobacterales</taxon>
        <taxon>Rhodobacter group</taxon>
        <taxon>Rhodobacter</taxon>
    </lineage>
</organism>
<evidence type="ECO:0000256" key="1">
    <source>
        <dbReference type="ARBA" id="ARBA00004651"/>
    </source>
</evidence>
<keyword evidence="8 14" id="KW-0067">ATP-binding</keyword>
<dbReference type="InterPro" id="IPR017969">
    <property type="entry name" value="Heavy-metal-associated_CS"/>
</dbReference>
<dbReference type="RefSeq" id="WP_110804707.1">
    <property type="nucleotide sequence ID" value="NZ_QJTK01000002.1"/>
</dbReference>
<keyword evidence="7 14" id="KW-0547">Nucleotide-binding</keyword>
<evidence type="ECO:0000259" key="15">
    <source>
        <dbReference type="PROSITE" id="PS50846"/>
    </source>
</evidence>
<keyword evidence="9" id="KW-1278">Translocase</keyword>
<dbReference type="InterPro" id="IPR036412">
    <property type="entry name" value="HAD-like_sf"/>
</dbReference>
<evidence type="ECO:0000256" key="2">
    <source>
        <dbReference type="ARBA" id="ARBA00006024"/>
    </source>
</evidence>
<sequence>MTAHSRSESVEWQVGGMDCAACAGKVRTAVERLPGVEAVEIALISERLTARLSPEGAGAADIEQAVRRLGFTISRTAKKAPPRFVMPGESSCGCGSCGCGGAATSEPEAELQETAVEPTATPRWYQLPKGRLVLASGAALALGWAVSTLLPGLERPAFSLACLVGLIPIARKACALLRSGQPFTIEMLMTVAAVGALVIGAAAEAAMVVFLFAVGEVLEGVAANRARDGIRALTRQMPATALLDHGGHTHEVAASSLRPGQIIRLRPGDRLAVDAEIVDGVSRLDESAVTGESLPVTRGPGAKVPAGAINAEALLTLRVTHSAADSTLARIARMVAEAEAARAPVERFIERFSRWYMPLIVGLAALVAVLPPLLSGGSWADWTYRALALLLIGCPCALVISVPAAMAASLSSGARRGLLIKGGAVIEAMAGLRMIAFDKTGTVTLGRPAVTDLLPAEGIEATVLLQLAAGVEAGSSHPLARAILSEAKGRGIAPAAVTAARVIPGIGAEAMQDGAVLRLAAPTGASATVAALQATGKTVVELTRDGQPLGLIALSDTPRPEAKTALAELDRLGLGNLMLTGDALAPAQAVAGPLGLAVEAGLLPEDKLARIRNLGAKGGVMMVGDGINDAPALGAADVGVAIGAGTDVAIETADAVLLHDRLTDVPALIRLSRQTMRNIRQNVAIALGLKGVFLVTSVLGLTGLWLAVLADTGATVLVTANALRLLRFDPLTER</sequence>
<evidence type="ECO:0000256" key="12">
    <source>
        <dbReference type="ARBA" id="ARBA00039097"/>
    </source>
</evidence>